<evidence type="ECO:0000256" key="1">
    <source>
        <dbReference type="SAM" id="Phobius"/>
    </source>
</evidence>
<evidence type="ECO:0000313" key="2">
    <source>
        <dbReference type="EMBL" id="EHL96604.1"/>
    </source>
</evidence>
<keyword evidence="1" id="KW-0472">Membrane</keyword>
<dbReference type="HOGENOM" id="CLU_3262306_0_0_9"/>
<feature type="transmembrane region" description="Helical" evidence="1">
    <location>
        <begin position="20"/>
        <end position="40"/>
    </location>
</feature>
<dbReference type="Proteomes" id="UP000004625">
    <property type="component" value="Unassembled WGS sequence"/>
</dbReference>
<evidence type="ECO:0000313" key="3">
    <source>
        <dbReference type="Proteomes" id="UP000004625"/>
    </source>
</evidence>
<gene>
    <name evidence="2" type="ORF">HMPREF9103_02328</name>
</gene>
<dbReference type="AlphaFoldDB" id="G9ZRG7"/>
<keyword evidence="3" id="KW-1185">Reference proteome</keyword>
<protein>
    <submittedName>
        <fullName evidence="2">Uncharacterized protein</fullName>
    </submittedName>
</protein>
<proteinExistence type="predicted"/>
<organism evidence="2 3">
    <name type="scientific">Lentilactobacillus parafarraginis F0439</name>
    <dbReference type="NCBI Taxonomy" id="797515"/>
    <lineage>
        <taxon>Bacteria</taxon>
        <taxon>Bacillati</taxon>
        <taxon>Bacillota</taxon>
        <taxon>Bacilli</taxon>
        <taxon>Lactobacillales</taxon>
        <taxon>Lactobacillaceae</taxon>
        <taxon>Lentilactobacillus</taxon>
    </lineage>
</organism>
<sequence>YLSSFQTDPKLIKNKMQFIFKLEAVLAFIIMGVPSCLKAVV</sequence>
<name>G9ZRG7_9LACO</name>
<dbReference type="EMBL" id="AGEY01000176">
    <property type="protein sequence ID" value="EHL96604.1"/>
    <property type="molecule type" value="Genomic_DNA"/>
</dbReference>
<keyword evidence="1" id="KW-1133">Transmembrane helix</keyword>
<accession>G9ZRG7</accession>
<comment type="caution">
    <text evidence="2">The sequence shown here is derived from an EMBL/GenBank/DDBJ whole genome shotgun (WGS) entry which is preliminary data.</text>
</comment>
<feature type="non-terminal residue" evidence="2">
    <location>
        <position position="1"/>
    </location>
</feature>
<reference evidence="2 3" key="1">
    <citation type="submission" date="2011-09" db="EMBL/GenBank/DDBJ databases">
        <authorList>
            <person name="Weinstock G."/>
            <person name="Sodergren E."/>
            <person name="Clifton S."/>
            <person name="Fulton L."/>
            <person name="Fulton B."/>
            <person name="Courtney L."/>
            <person name="Fronick C."/>
            <person name="Harrison M."/>
            <person name="Strong C."/>
            <person name="Farmer C."/>
            <person name="Delahaunty K."/>
            <person name="Markovic C."/>
            <person name="Hall O."/>
            <person name="Minx P."/>
            <person name="Tomlinson C."/>
            <person name="Mitreva M."/>
            <person name="Hou S."/>
            <person name="Chen J."/>
            <person name="Wollam A."/>
            <person name="Pepin K.H."/>
            <person name="Johnson M."/>
            <person name="Bhonagiri V."/>
            <person name="Zhang X."/>
            <person name="Suruliraj S."/>
            <person name="Warren W."/>
            <person name="Chinwalla A."/>
            <person name="Mardis E.R."/>
            <person name="Wilson R.K."/>
        </authorList>
    </citation>
    <scope>NUCLEOTIDE SEQUENCE [LARGE SCALE GENOMIC DNA]</scope>
    <source>
        <strain evidence="2 3">F0439</strain>
    </source>
</reference>
<keyword evidence="1" id="KW-0812">Transmembrane</keyword>